<feature type="transmembrane region" description="Helical" evidence="1">
    <location>
        <begin position="156"/>
        <end position="177"/>
    </location>
</feature>
<keyword evidence="3" id="KW-1185">Reference proteome</keyword>
<evidence type="ECO:0000313" key="3">
    <source>
        <dbReference type="Proteomes" id="UP000247634"/>
    </source>
</evidence>
<dbReference type="InterPro" id="IPR046187">
    <property type="entry name" value="DUF6215"/>
</dbReference>
<keyword evidence="1" id="KW-1133">Transmembrane helix</keyword>
<evidence type="ECO:0000256" key="1">
    <source>
        <dbReference type="SAM" id="Phobius"/>
    </source>
</evidence>
<protein>
    <submittedName>
        <fullName evidence="2">Uncharacterized protein</fullName>
    </submittedName>
</protein>
<evidence type="ECO:0000313" key="2">
    <source>
        <dbReference type="EMBL" id="AWT47164.1"/>
    </source>
</evidence>
<dbReference type="RefSeq" id="WP_110635239.1">
    <property type="nucleotide sequence ID" value="NZ_CP029788.1"/>
</dbReference>
<proteinExistence type="predicted"/>
<dbReference type="Proteomes" id="UP000247634">
    <property type="component" value="Chromosome"/>
</dbReference>
<name>A0A2U9PDY3_STRAS</name>
<dbReference type="KEGG" id="sact:DMT42_36220"/>
<reference evidence="2 3" key="1">
    <citation type="submission" date="2018-06" db="EMBL/GenBank/DDBJ databases">
        <title>The complete genome sequence of a nosiheptide producer Streptomyces actuosus ATCC 25421: deducing the ability of producing a new class III lantibiotics.</title>
        <authorList>
            <person name="Liu W."/>
            <person name="Sun F."/>
            <person name="Hu Y."/>
        </authorList>
    </citation>
    <scope>NUCLEOTIDE SEQUENCE [LARGE SCALE GENOMIC DNA]</scope>
    <source>
        <strain evidence="2 3">ATCC 25421</strain>
    </source>
</reference>
<gene>
    <name evidence="2" type="ORF">DMT42_36220</name>
</gene>
<organism evidence="2 3">
    <name type="scientific">Streptomyces actuosus</name>
    <dbReference type="NCBI Taxonomy" id="1885"/>
    <lineage>
        <taxon>Bacteria</taxon>
        <taxon>Bacillati</taxon>
        <taxon>Actinomycetota</taxon>
        <taxon>Actinomycetes</taxon>
        <taxon>Kitasatosporales</taxon>
        <taxon>Streptomycetaceae</taxon>
        <taxon>Streptomyces</taxon>
    </lineage>
</organism>
<dbReference type="OrthoDB" id="3872863at2"/>
<keyword evidence="1" id="KW-0812">Transmembrane</keyword>
<feature type="transmembrane region" description="Helical" evidence="1">
    <location>
        <begin position="12"/>
        <end position="33"/>
    </location>
</feature>
<sequence length="384" mass="39961">MLGFLVRLLPFWVREPLLIVVGSVFGVRIMYLAVRDQDWTPAAIGAVFLVFTAVRVHGVVRAWRARRGAGAAAVAQGALATDAAAPIQAPAQASTSAQAPVPVQAAAPAVAAQPQTAVQPGTAVQQQGPVQTHVPVQAPAAASTQKPAAAEKEPNAWGQAAAAIGVFALIAGVLWAGPRLLPSEDTTPRSVSCPEAGKEELPKAFKDTPRAVTGDELCKLLNSPALAQLLGTPTEKATAASATNNTAPLTDGKVAQPEAEVTFDTYTVNVTATYNHLSVAQYVKLMKYGSEQDVRTLKVLDRRPAVLSSDHTMKISIDLGGSASGGPVEQGPLARTLTVALDRGDGGGYYDITVWSQSGLLPDDSALLKIAEKVLPAIPDRPAR</sequence>
<keyword evidence="1" id="KW-0472">Membrane</keyword>
<accession>A0A2U9PDY3</accession>
<feature type="transmembrane region" description="Helical" evidence="1">
    <location>
        <begin position="39"/>
        <end position="58"/>
    </location>
</feature>
<dbReference type="Pfam" id="PF19721">
    <property type="entry name" value="DUF6215"/>
    <property type="match status" value="1"/>
</dbReference>
<dbReference type="AlphaFoldDB" id="A0A2U9PDY3"/>
<dbReference type="EMBL" id="CP029788">
    <property type="protein sequence ID" value="AWT47164.1"/>
    <property type="molecule type" value="Genomic_DNA"/>
</dbReference>